<keyword evidence="1" id="KW-0539">Nucleus</keyword>
<sequence>MASSQLRKRVDAVDCRAASVLVCAKDGSAFAHCYDCKKNVPVALIDMHSCSLEAKIKMNLDAQVVEQAAEAKKPERKKPKSKEPMAKKAKVGKGKKVKDPNMPKRPPTTFFVFLDDFRKSFKEANPDSKDAKRVGKEAVWGMVIVAIGFSYGFVEFEVASAVQSALEIDSLKANLTELESRHSNNYPEEELHSDNYWFSCPLEGRGQEYWEQENIREEMSTCRQMFNIFHPYDPVAYRNVREEKASLNAILVRSDGKRALGLTISEWVAIIGTWGIERTMANEWRLTFRMLICPLDGQWNHDPWFKEDNFVDNVRFGLSPVVREPYISPFYFDLPLVLTQYPMLGYMCVSSTPFSSPSRSSSSASSMADIVMMIEEIFAQPIVREYVLSSLNNEIPLLVDPSYNLVSQTRFLLSEHLIDWSFVLEDYVDGANDKEDDPSKDASDARETPGIDEDSS</sequence>
<dbReference type="PROSITE" id="PS50118">
    <property type="entry name" value="HMG_BOX_2"/>
    <property type="match status" value="1"/>
</dbReference>
<name>A0A445M1Y5_GLYSO</name>
<comment type="caution">
    <text evidence="4">The sequence shown here is derived from an EMBL/GenBank/DDBJ whole genome shotgun (WGS) entry which is preliminary data.</text>
</comment>
<dbReference type="InterPro" id="IPR009071">
    <property type="entry name" value="HMG_box_dom"/>
</dbReference>
<evidence type="ECO:0000256" key="1">
    <source>
        <dbReference type="PROSITE-ProRule" id="PRU00267"/>
    </source>
</evidence>
<dbReference type="GO" id="GO:0005634">
    <property type="term" value="C:nucleus"/>
    <property type="evidence" value="ECO:0007669"/>
    <property type="project" value="UniProtKB-UniRule"/>
</dbReference>
<evidence type="ECO:0000256" key="2">
    <source>
        <dbReference type="SAM" id="MobiDB-lite"/>
    </source>
</evidence>
<gene>
    <name evidence="4" type="ORF">D0Y65_001184</name>
</gene>
<feature type="region of interest" description="Disordered" evidence="2">
    <location>
        <begin position="432"/>
        <end position="456"/>
    </location>
</feature>
<accession>A0A445M1Y5</accession>
<reference evidence="4 5" key="1">
    <citation type="submission" date="2018-09" db="EMBL/GenBank/DDBJ databases">
        <title>A high-quality reference genome of wild soybean provides a powerful tool to mine soybean genomes.</title>
        <authorList>
            <person name="Xie M."/>
            <person name="Chung C.Y.L."/>
            <person name="Li M.-W."/>
            <person name="Wong F.-L."/>
            <person name="Chan T.-F."/>
            <person name="Lam H.-M."/>
        </authorList>
    </citation>
    <scope>NUCLEOTIDE SEQUENCE [LARGE SCALE GENOMIC DNA]</scope>
    <source>
        <strain evidence="5">cv. W05</strain>
        <tissue evidence="4">Hypocotyl of etiolated seedlings</tissue>
    </source>
</reference>
<protein>
    <submittedName>
        <fullName evidence="4">High mobility group B protein 7</fullName>
    </submittedName>
</protein>
<dbReference type="EMBL" id="QZWG01000001">
    <property type="protein sequence ID" value="RZC29493.1"/>
    <property type="molecule type" value="Genomic_DNA"/>
</dbReference>
<dbReference type="PANTHER" id="PTHR47658:SF1">
    <property type="entry name" value="MEIOSIS INITIATOR PROTEIN"/>
    <property type="match status" value="1"/>
</dbReference>
<dbReference type="InterPro" id="IPR036910">
    <property type="entry name" value="HMG_box_dom_sf"/>
</dbReference>
<keyword evidence="1" id="KW-0238">DNA-binding</keyword>
<dbReference type="PANTHER" id="PTHR47658">
    <property type="entry name" value="HIGH MOBILITY GROUP B PROTEIN 12-RELATED"/>
    <property type="match status" value="1"/>
</dbReference>
<feature type="region of interest" description="Disordered" evidence="2">
    <location>
        <begin position="69"/>
        <end position="103"/>
    </location>
</feature>
<dbReference type="InterPro" id="IPR004177">
    <property type="entry name" value="DDHD_dom"/>
</dbReference>
<dbReference type="Proteomes" id="UP000289340">
    <property type="component" value="Chromosome 1"/>
</dbReference>
<dbReference type="GO" id="GO:0046872">
    <property type="term" value="F:metal ion binding"/>
    <property type="evidence" value="ECO:0007669"/>
    <property type="project" value="InterPro"/>
</dbReference>
<keyword evidence="5" id="KW-1185">Reference proteome</keyword>
<dbReference type="SUPFAM" id="SSF47095">
    <property type="entry name" value="HMG-box"/>
    <property type="match status" value="1"/>
</dbReference>
<feature type="DNA-binding region" description="HMG box" evidence="1">
    <location>
        <begin position="103"/>
        <end position="140"/>
    </location>
</feature>
<evidence type="ECO:0000313" key="4">
    <source>
        <dbReference type="EMBL" id="RZC29493.1"/>
    </source>
</evidence>
<feature type="domain" description="HMG box" evidence="3">
    <location>
        <begin position="103"/>
        <end position="140"/>
    </location>
</feature>
<dbReference type="Gene3D" id="1.10.30.10">
    <property type="entry name" value="High mobility group box domain"/>
    <property type="match status" value="1"/>
</dbReference>
<dbReference type="GO" id="GO:0003677">
    <property type="term" value="F:DNA binding"/>
    <property type="evidence" value="ECO:0007669"/>
    <property type="project" value="UniProtKB-UniRule"/>
</dbReference>
<feature type="compositionally biased region" description="Basic and acidic residues" evidence="2">
    <location>
        <begin position="432"/>
        <end position="449"/>
    </location>
</feature>
<dbReference type="Pfam" id="PF02862">
    <property type="entry name" value="DDHD"/>
    <property type="match status" value="1"/>
</dbReference>
<evidence type="ECO:0000259" key="3">
    <source>
        <dbReference type="PROSITE" id="PS50118"/>
    </source>
</evidence>
<organism evidence="4 5">
    <name type="scientific">Glycine soja</name>
    <name type="common">Wild soybean</name>
    <dbReference type="NCBI Taxonomy" id="3848"/>
    <lineage>
        <taxon>Eukaryota</taxon>
        <taxon>Viridiplantae</taxon>
        <taxon>Streptophyta</taxon>
        <taxon>Embryophyta</taxon>
        <taxon>Tracheophyta</taxon>
        <taxon>Spermatophyta</taxon>
        <taxon>Magnoliopsida</taxon>
        <taxon>eudicotyledons</taxon>
        <taxon>Gunneridae</taxon>
        <taxon>Pentapetalae</taxon>
        <taxon>rosids</taxon>
        <taxon>fabids</taxon>
        <taxon>Fabales</taxon>
        <taxon>Fabaceae</taxon>
        <taxon>Papilionoideae</taxon>
        <taxon>50 kb inversion clade</taxon>
        <taxon>NPAAA clade</taxon>
        <taxon>indigoferoid/millettioid clade</taxon>
        <taxon>Phaseoleae</taxon>
        <taxon>Glycine</taxon>
        <taxon>Glycine subgen. Soja</taxon>
    </lineage>
</organism>
<evidence type="ECO:0000313" key="5">
    <source>
        <dbReference type="Proteomes" id="UP000289340"/>
    </source>
</evidence>
<feature type="compositionally biased region" description="Basic residues" evidence="2">
    <location>
        <begin position="87"/>
        <end position="96"/>
    </location>
</feature>
<dbReference type="GO" id="GO:0010197">
    <property type="term" value="P:polar nucleus fusion"/>
    <property type="evidence" value="ECO:0007669"/>
    <property type="project" value="TreeGrafter"/>
</dbReference>
<dbReference type="AlphaFoldDB" id="A0A445M1Y5"/>
<proteinExistence type="predicted"/>